<dbReference type="Proteomes" id="UP000093000">
    <property type="component" value="Unassembled WGS sequence"/>
</dbReference>
<reference evidence="3 4" key="1">
    <citation type="submission" date="2016-03" db="EMBL/GenBank/DDBJ databases">
        <title>Choanephora cucurbitarum.</title>
        <authorList>
            <person name="Min B."/>
            <person name="Park H."/>
            <person name="Park J.-H."/>
            <person name="Shin H.-D."/>
            <person name="Choi I.-G."/>
        </authorList>
    </citation>
    <scope>NUCLEOTIDE SEQUENCE [LARGE SCALE GENOMIC DNA]</scope>
    <source>
        <strain evidence="3 4">KUS-F28377</strain>
    </source>
</reference>
<accession>A0A1C7MXF7</accession>
<organism evidence="3 4">
    <name type="scientific">Choanephora cucurbitarum</name>
    <dbReference type="NCBI Taxonomy" id="101091"/>
    <lineage>
        <taxon>Eukaryota</taxon>
        <taxon>Fungi</taxon>
        <taxon>Fungi incertae sedis</taxon>
        <taxon>Mucoromycota</taxon>
        <taxon>Mucoromycotina</taxon>
        <taxon>Mucoromycetes</taxon>
        <taxon>Mucorales</taxon>
        <taxon>Mucorineae</taxon>
        <taxon>Choanephoraceae</taxon>
        <taxon>Choanephoroideae</taxon>
        <taxon>Choanephora</taxon>
    </lineage>
</organism>
<evidence type="ECO:0000313" key="3">
    <source>
        <dbReference type="EMBL" id="OBZ81500.1"/>
    </source>
</evidence>
<dbReference type="Gene3D" id="3.20.20.100">
    <property type="entry name" value="NADP-dependent oxidoreductase domain"/>
    <property type="match status" value="1"/>
</dbReference>
<dbReference type="AlphaFoldDB" id="A0A1C7MXF7"/>
<dbReference type="InterPro" id="IPR036812">
    <property type="entry name" value="NAD(P)_OxRdtase_dom_sf"/>
</dbReference>
<feature type="domain" description="NADP-dependent oxidoreductase" evidence="2">
    <location>
        <begin position="21"/>
        <end position="336"/>
    </location>
</feature>
<dbReference type="GO" id="GO:0016491">
    <property type="term" value="F:oxidoreductase activity"/>
    <property type="evidence" value="ECO:0007669"/>
    <property type="project" value="UniProtKB-KW"/>
</dbReference>
<dbReference type="EMBL" id="LUGH01001180">
    <property type="protein sequence ID" value="OBZ81500.1"/>
    <property type="molecule type" value="Genomic_DNA"/>
</dbReference>
<comment type="caution">
    <text evidence="3">The sequence shown here is derived from an EMBL/GenBank/DDBJ whole genome shotgun (WGS) entry which is preliminary data.</text>
</comment>
<keyword evidence="4" id="KW-1185">Reference proteome</keyword>
<proteinExistence type="predicted"/>
<sequence length="344" mass="39443">MTPKTKMQYVRFGNTGMRVSRLTLGCMSYGSPDWQQWVKGEEESLKLIKKAYDAGINFFDTANVYSSGESERILGKAIKKFQMPRSRIVVATKVFFPLDPVSYTASNQNNLELENVNDCGLSRKHIFDAVEASLERLGLEYIDLYQIHRADRNTPMEETMEALNDLVRSGKVRYIGCSSCYAWEFQKMNNIAEKRGWAKFVSMQNCYNLLYREEEREMLPYCKDAGIAVIPWSPLARGILTGKNRNTSRTESDSRISRYFGKEEKDVNNQTVDRVIELAEKHGCTPSQVAIAWMLTKSEITSPIVGIGKEEHLYDLIGSFEVTLSESEIKYLEELYTPRNLFPM</sequence>
<name>A0A1C7MXF7_9FUNG</name>
<dbReference type="GO" id="GO:0005829">
    <property type="term" value="C:cytosol"/>
    <property type="evidence" value="ECO:0007669"/>
    <property type="project" value="UniProtKB-ARBA"/>
</dbReference>
<dbReference type="STRING" id="101091.A0A1C7MXF7"/>
<dbReference type="FunCoup" id="A0A1C7MXF7">
    <property type="interactions" value="24"/>
</dbReference>
<evidence type="ECO:0000313" key="4">
    <source>
        <dbReference type="Proteomes" id="UP000093000"/>
    </source>
</evidence>
<protein>
    <submittedName>
        <fullName evidence="3">Versiconal hemiacetal acetate reductase</fullName>
    </submittedName>
</protein>
<evidence type="ECO:0000256" key="1">
    <source>
        <dbReference type="ARBA" id="ARBA00023002"/>
    </source>
</evidence>
<gene>
    <name evidence="3" type="primary">vrdA_3</name>
    <name evidence="3" type="ORF">A0J61_10451</name>
</gene>
<dbReference type="SUPFAM" id="SSF51430">
    <property type="entry name" value="NAD(P)-linked oxidoreductase"/>
    <property type="match status" value="1"/>
</dbReference>
<dbReference type="Pfam" id="PF00248">
    <property type="entry name" value="Aldo_ket_red"/>
    <property type="match status" value="1"/>
</dbReference>
<dbReference type="InParanoid" id="A0A1C7MXF7"/>
<dbReference type="CDD" id="cd19079">
    <property type="entry name" value="AKR_EcYajO-like"/>
    <property type="match status" value="1"/>
</dbReference>
<dbReference type="OrthoDB" id="37537at2759"/>
<dbReference type="PANTHER" id="PTHR43364:SF4">
    <property type="entry name" value="NAD(P)-LINKED OXIDOREDUCTASE SUPERFAMILY PROTEIN"/>
    <property type="match status" value="1"/>
</dbReference>
<dbReference type="FunFam" id="3.20.20.100:FF:000004">
    <property type="entry name" value="Oxidoreductase, aldo/keto reductase"/>
    <property type="match status" value="1"/>
</dbReference>
<dbReference type="InterPro" id="IPR023210">
    <property type="entry name" value="NADP_OxRdtase_dom"/>
</dbReference>
<evidence type="ECO:0000259" key="2">
    <source>
        <dbReference type="Pfam" id="PF00248"/>
    </source>
</evidence>
<dbReference type="InterPro" id="IPR050523">
    <property type="entry name" value="AKR_Detox_Biosynth"/>
</dbReference>
<keyword evidence="1" id="KW-0560">Oxidoreductase</keyword>
<dbReference type="PANTHER" id="PTHR43364">
    <property type="entry name" value="NADH-SPECIFIC METHYLGLYOXAL REDUCTASE-RELATED"/>
    <property type="match status" value="1"/>
</dbReference>